<accession>A0A399D514</accession>
<evidence type="ECO:0000259" key="1">
    <source>
        <dbReference type="Pfam" id="PF06283"/>
    </source>
</evidence>
<dbReference type="EMBL" id="QWET01000001">
    <property type="protein sequence ID" value="RIH66984.1"/>
    <property type="molecule type" value="Genomic_DNA"/>
</dbReference>
<organism evidence="2 3">
    <name type="scientific">Mariniphaga sediminis</name>
    <dbReference type="NCBI Taxonomy" id="1628158"/>
    <lineage>
        <taxon>Bacteria</taxon>
        <taxon>Pseudomonadati</taxon>
        <taxon>Bacteroidota</taxon>
        <taxon>Bacteroidia</taxon>
        <taxon>Marinilabiliales</taxon>
        <taxon>Prolixibacteraceae</taxon>
        <taxon>Mariniphaga</taxon>
    </lineage>
</organism>
<dbReference type="OrthoDB" id="1117240at2"/>
<dbReference type="InterPro" id="IPR029062">
    <property type="entry name" value="Class_I_gatase-like"/>
</dbReference>
<evidence type="ECO:0000313" key="3">
    <source>
        <dbReference type="Proteomes" id="UP000266441"/>
    </source>
</evidence>
<dbReference type="SUPFAM" id="SSF52317">
    <property type="entry name" value="Class I glutamine amidotransferase-like"/>
    <property type="match status" value="1"/>
</dbReference>
<dbReference type="InterPro" id="IPR029010">
    <property type="entry name" value="ThuA-like"/>
</dbReference>
<protein>
    <recommendedName>
        <fullName evidence="1">ThuA-like domain-containing protein</fullName>
    </recommendedName>
</protein>
<gene>
    <name evidence="2" type="ORF">D1164_00700</name>
</gene>
<feature type="domain" description="ThuA-like" evidence="1">
    <location>
        <begin position="67"/>
        <end position="231"/>
    </location>
</feature>
<name>A0A399D514_9BACT</name>
<dbReference type="Pfam" id="PF06283">
    <property type="entry name" value="ThuA"/>
    <property type="match status" value="1"/>
</dbReference>
<dbReference type="Proteomes" id="UP000266441">
    <property type="component" value="Unassembled WGS sequence"/>
</dbReference>
<sequence>MRLILTFAVSLLVYFSLNARPVKIMLVTGGHSFDTLQFFQLFDSLEDVDYTHFPQPEANRAIARGEAQHFDVLVFYDMWEDISETEKQAYLDLTREGKPFLFLHHALVSYQNWPRFEKLIGGKYIQKGKGVAVSEQSTYEHDVWVFIQVPHNHSVTKGFSSLHFFDEVYGNFRVSENVIPLLTTTHPKSEKIIGWENHFNASKIIYLQPGHDYRTYETEDYRRLLLQAVRYLTDGK</sequence>
<keyword evidence="3" id="KW-1185">Reference proteome</keyword>
<proteinExistence type="predicted"/>
<dbReference type="Gene3D" id="3.40.50.880">
    <property type="match status" value="1"/>
</dbReference>
<dbReference type="AlphaFoldDB" id="A0A399D514"/>
<comment type="caution">
    <text evidence="2">The sequence shown here is derived from an EMBL/GenBank/DDBJ whole genome shotgun (WGS) entry which is preliminary data.</text>
</comment>
<evidence type="ECO:0000313" key="2">
    <source>
        <dbReference type="EMBL" id="RIH66984.1"/>
    </source>
</evidence>
<reference evidence="2 3" key="1">
    <citation type="journal article" date="2015" name="Int. J. Syst. Evol. Microbiol.">
        <title>Mariniphaga sediminis sp. nov., isolated from coastal sediment.</title>
        <authorList>
            <person name="Wang F.Q."/>
            <person name="Shen Q.Y."/>
            <person name="Chen G.J."/>
            <person name="Du Z.J."/>
        </authorList>
    </citation>
    <scope>NUCLEOTIDE SEQUENCE [LARGE SCALE GENOMIC DNA]</scope>
    <source>
        <strain evidence="2 3">SY21</strain>
    </source>
</reference>
<dbReference type="RefSeq" id="WP_119348010.1">
    <property type="nucleotide sequence ID" value="NZ_QWET01000001.1"/>
</dbReference>